<dbReference type="Proteomes" id="UP001497512">
    <property type="component" value="Chromosome 2"/>
</dbReference>
<dbReference type="EMBL" id="OZ019894">
    <property type="protein sequence ID" value="CAK9216275.1"/>
    <property type="molecule type" value="Genomic_DNA"/>
</dbReference>
<evidence type="ECO:0000313" key="1">
    <source>
        <dbReference type="EMBL" id="CAK9216275.1"/>
    </source>
</evidence>
<accession>A0ABP0UAD9</accession>
<reference evidence="1" key="1">
    <citation type="submission" date="2024-02" db="EMBL/GenBank/DDBJ databases">
        <authorList>
            <consortium name="ELIXIR-Norway"/>
            <consortium name="Elixir Norway"/>
        </authorList>
    </citation>
    <scope>NUCLEOTIDE SEQUENCE</scope>
</reference>
<proteinExistence type="predicted"/>
<sequence>MLNWQSKSFLDYGAKQFITHVNPESPLQVVVAATCCLNAMLKQLNTYHSLTVCTTCTSSVINFPLVSEDEKALGTCISCLTKLVGRLPSEELMAKLPSFLLVLFDAFDILMQRSERYTDSFLFPFLITIIAR</sequence>
<organism evidence="1 2">
    <name type="scientific">Sphagnum troendelagicum</name>
    <dbReference type="NCBI Taxonomy" id="128251"/>
    <lineage>
        <taxon>Eukaryota</taxon>
        <taxon>Viridiplantae</taxon>
        <taxon>Streptophyta</taxon>
        <taxon>Embryophyta</taxon>
        <taxon>Bryophyta</taxon>
        <taxon>Sphagnophytina</taxon>
        <taxon>Sphagnopsida</taxon>
        <taxon>Sphagnales</taxon>
        <taxon>Sphagnaceae</taxon>
        <taxon>Sphagnum</taxon>
    </lineage>
</organism>
<evidence type="ECO:0000313" key="2">
    <source>
        <dbReference type="Proteomes" id="UP001497512"/>
    </source>
</evidence>
<protein>
    <submittedName>
        <fullName evidence="1">Uncharacterized protein</fullName>
    </submittedName>
</protein>
<name>A0ABP0UAD9_9BRYO</name>
<keyword evidence="2" id="KW-1185">Reference proteome</keyword>
<gene>
    <name evidence="1" type="ORF">CSSPTR1EN2_LOCUS13389</name>
</gene>